<feature type="transmembrane region" description="Helical" evidence="1">
    <location>
        <begin position="40"/>
        <end position="59"/>
    </location>
</feature>
<feature type="transmembrane region" description="Helical" evidence="1">
    <location>
        <begin position="110"/>
        <end position="128"/>
    </location>
</feature>
<keyword evidence="1" id="KW-0812">Transmembrane</keyword>
<evidence type="ECO:0000256" key="1">
    <source>
        <dbReference type="SAM" id="Phobius"/>
    </source>
</evidence>
<proteinExistence type="predicted"/>
<keyword evidence="1" id="KW-1133">Transmembrane helix</keyword>
<dbReference type="EMBL" id="CADCWO010000145">
    <property type="protein sequence ID" value="CAA9578786.1"/>
    <property type="molecule type" value="Genomic_DNA"/>
</dbReference>
<feature type="transmembrane region" description="Helical" evidence="1">
    <location>
        <begin position="134"/>
        <end position="155"/>
    </location>
</feature>
<reference evidence="2" key="1">
    <citation type="submission" date="2020-02" db="EMBL/GenBank/DDBJ databases">
        <authorList>
            <person name="Meier V. D."/>
        </authorList>
    </citation>
    <scope>NUCLEOTIDE SEQUENCE</scope>
    <source>
        <strain evidence="2">AVDCRST_MAG81</strain>
    </source>
</reference>
<keyword evidence="1" id="KW-0472">Membrane</keyword>
<accession>A0A6J4VGJ7</accession>
<gene>
    <name evidence="2" type="ORF">AVDCRST_MAG81-2679</name>
</gene>
<dbReference type="AlphaFoldDB" id="A0A6J4VGJ7"/>
<name>A0A6J4VGJ7_9CYAN</name>
<evidence type="ECO:0000313" key="2">
    <source>
        <dbReference type="EMBL" id="CAA9578786.1"/>
    </source>
</evidence>
<organism evidence="2">
    <name type="scientific">uncultured Synechococcales cyanobacterium</name>
    <dbReference type="NCBI Taxonomy" id="1936017"/>
    <lineage>
        <taxon>Bacteria</taxon>
        <taxon>Bacillati</taxon>
        <taxon>Cyanobacteriota</taxon>
        <taxon>Cyanophyceae</taxon>
        <taxon>Synechococcales</taxon>
        <taxon>environmental samples</taxon>
    </lineage>
</organism>
<feature type="transmembrane region" description="Helical" evidence="1">
    <location>
        <begin position="79"/>
        <end position="98"/>
    </location>
</feature>
<protein>
    <submittedName>
        <fullName evidence="2">Uncharacterized protein</fullName>
    </submittedName>
</protein>
<sequence length="172" mass="18825">MSRPNLVYQTTSTSSPNNFKLDLRASSFTKLRRGNGLGPFRVITLVSLDAILLSLAWLVAEAYGTPFFASPWSLQCSPFALLGILGIQIGLCAGQGLYQRGDNRHDYFGLIKALTLGHLLLVLVAFLYQPGYFVSRSTFSLAWLLSLSFTFAGRLSTDLARIGDRGDVGRSL</sequence>